<comment type="caution">
    <text evidence="3">The sequence shown here is derived from an EMBL/GenBank/DDBJ whole genome shotgun (WGS) entry which is preliminary data.</text>
</comment>
<dbReference type="AlphaFoldDB" id="A0A9D1MRM1"/>
<dbReference type="InterPro" id="IPR029460">
    <property type="entry name" value="DNAPol_HHH"/>
</dbReference>
<sequence length="387" mass="43083">DIHYITPVQYPADDKNSGTITTHFDYHSINDRLVKLDILGHDDPTVIRMLEDLTGIPAKEIPFADEATMSLFSSTEALGVKPEAIGSEVGTFGIPEFGTHFVRQMIKDVQPKNFSEIVRVSGYSHGTDVWLNNAQDLIKEGIPVHDTISTRDDIMTSLIARGVEPLKAFKIMEDCRKGKAHKEGLAPELLKAMTEAKVPDWYIESCHRVQYLFPKAHAVAYVMMACRIAYCKVHYPKEFYAAYFTVRAPKFDAALVDKGIEYMKRFVKEIYAQGNAAKVNDKDTVTYMELAIEMISRGYEFEKIDLYRSDPHKFIVTEKGLLPPLGALAGIGGTAADNIAEARKGHAFISHEDLKNRAGIPKSSIEALAALGVLDGLPETDQIRLFG</sequence>
<feature type="domain" description="DNA polymerase helix-hairpin-helix motif" evidence="1">
    <location>
        <begin position="299"/>
        <end position="378"/>
    </location>
</feature>
<evidence type="ECO:0000259" key="2">
    <source>
        <dbReference type="Pfam" id="PF17657"/>
    </source>
</evidence>
<dbReference type="Proteomes" id="UP000824099">
    <property type="component" value="Unassembled WGS sequence"/>
</dbReference>
<dbReference type="GO" id="GO:0008408">
    <property type="term" value="F:3'-5' exonuclease activity"/>
    <property type="evidence" value="ECO:0007669"/>
    <property type="project" value="InterPro"/>
</dbReference>
<dbReference type="Gene3D" id="3.30.1900.20">
    <property type="match status" value="1"/>
</dbReference>
<reference evidence="3" key="2">
    <citation type="journal article" date="2021" name="PeerJ">
        <title>Extensive microbial diversity within the chicken gut microbiome revealed by metagenomics and culture.</title>
        <authorList>
            <person name="Gilroy R."/>
            <person name="Ravi A."/>
            <person name="Getino M."/>
            <person name="Pursley I."/>
            <person name="Horton D.L."/>
            <person name="Alikhan N.F."/>
            <person name="Baker D."/>
            <person name="Gharbi K."/>
            <person name="Hall N."/>
            <person name="Watson M."/>
            <person name="Adriaenssens E.M."/>
            <person name="Foster-Nyarko E."/>
            <person name="Jarju S."/>
            <person name="Secka A."/>
            <person name="Antonio M."/>
            <person name="Oren A."/>
            <person name="Chaudhuri R.R."/>
            <person name="La Ragione R."/>
            <person name="Hildebrand F."/>
            <person name="Pallen M.J."/>
        </authorList>
    </citation>
    <scope>NUCLEOTIDE SEQUENCE</scope>
    <source>
        <strain evidence="3">CHK160-1198</strain>
    </source>
</reference>
<dbReference type="Pfam" id="PF17657">
    <property type="entry name" value="DNA_pol3_finger"/>
    <property type="match status" value="1"/>
</dbReference>
<evidence type="ECO:0000313" key="3">
    <source>
        <dbReference type="EMBL" id="HIU65011.1"/>
    </source>
</evidence>
<dbReference type="GO" id="GO:0006260">
    <property type="term" value="P:DNA replication"/>
    <property type="evidence" value="ECO:0007669"/>
    <property type="project" value="InterPro"/>
</dbReference>
<accession>A0A9D1MRM1</accession>
<proteinExistence type="predicted"/>
<dbReference type="EMBL" id="DVNI01000138">
    <property type="protein sequence ID" value="HIU65011.1"/>
    <property type="molecule type" value="Genomic_DNA"/>
</dbReference>
<evidence type="ECO:0000313" key="4">
    <source>
        <dbReference type="Proteomes" id="UP000824099"/>
    </source>
</evidence>
<dbReference type="Gene3D" id="1.10.150.700">
    <property type="entry name" value="PolC, middle finger domain"/>
    <property type="match status" value="2"/>
</dbReference>
<dbReference type="Pfam" id="PF14579">
    <property type="entry name" value="HHH_6"/>
    <property type="match status" value="1"/>
</dbReference>
<evidence type="ECO:0000259" key="1">
    <source>
        <dbReference type="Pfam" id="PF14579"/>
    </source>
</evidence>
<feature type="domain" description="DNA polymerase III alpha subunit finger" evidence="2">
    <location>
        <begin position="43"/>
        <end position="182"/>
    </location>
</feature>
<dbReference type="InterPro" id="IPR040982">
    <property type="entry name" value="DNA_pol3_finger"/>
</dbReference>
<name>A0A9D1MRM1_9FIRM</name>
<dbReference type="InterPro" id="IPR044923">
    <property type="entry name" value="PolC_middle_finger_sf"/>
</dbReference>
<organism evidence="3 4">
    <name type="scientific">Candidatus Avacidaminococcus intestinavium</name>
    <dbReference type="NCBI Taxonomy" id="2840684"/>
    <lineage>
        <taxon>Bacteria</taxon>
        <taxon>Bacillati</taxon>
        <taxon>Bacillota</taxon>
        <taxon>Negativicutes</taxon>
        <taxon>Acidaminococcales</taxon>
        <taxon>Acidaminococcaceae</taxon>
        <taxon>Acidaminococcaceae incertae sedis</taxon>
        <taxon>Candidatus Avacidaminococcus</taxon>
    </lineage>
</organism>
<dbReference type="PANTHER" id="PTHR32294">
    <property type="entry name" value="DNA POLYMERASE III SUBUNIT ALPHA"/>
    <property type="match status" value="1"/>
</dbReference>
<feature type="non-terminal residue" evidence="3">
    <location>
        <position position="1"/>
    </location>
</feature>
<dbReference type="PANTHER" id="PTHR32294:SF5">
    <property type="entry name" value="DNA POLYMERASE III POLC-TYPE"/>
    <property type="match status" value="1"/>
</dbReference>
<dbReference type="InterPro" id="IPR004805">
    <property type="entry name" value="DnaE2/DnaE/PolC"/>
</dbReference>
<reference evidence="3" key="1">
    <citation type="submission" date="2020-10" db="EMBL/GenBank/DDBJ databases">
        <authorList>
            <person name="Gilroy R."/>
        </authorList>
    </citation>
    <scope>NUCLEOTIDE SEQUENCE</scope>
    <source>
        <strain evidence="3">CHK160-1198</strain>
    </source>
</reference>
<dbReference type="Gene3D" id="1.10.150.870">
    <property type="match status" value="1"/>
</dbReference>
<gene>
    <name evidence="3" type="ORF">IAB06_08275</name>
</gene>
<protein>
    <submittedName>
        <fullName evidence="3">PolC-type DNA polymerase III</fullName>
    </submittedName>
</protein>